<sequence>MSNHKSDLSMAQLTLPQQGRSQSQRLPAALKDDYVGFDERDKEALFSLVKQLAADVSFYQHNSKVADGNWQDFFPYRDGQSEQWLNQQRGHVPPHLALFDAFINALQQGPQAELNQLKQKYLSHYYQQVLRFKPKPAHATRAHVVLGLKKQAPSQLVTSNDLLTAGKRQDGSEINVEPIEDSVINQAQVVDIRSQYHHADEPGVIRVAPIANSADGLGTDFGSANQKWPGFGHKQLPIGEFGLALSSPLLWLREGHRSITLTLQLSAAISADETTVDDLFAVSLTTMNGWTVPQLVNGQLNGQRLTVTCTLTNEDHAISAYQQQSHGLQLNTQQPVIQLLVNPDASRHWRRHLLQQFIHWVKLDVSVTGVKQLQIKSDTGVVDPTASFFPFGPQPKSGATCTIDSDEVFSKRLRKLTLHLNWKSPPQSLHEHYANYDKYVTMPKISNSYFGADAAAIDHDKRLLAASEQPLFQHHNAALPQRIDLLESQPAKAKSSSEAKLAKQLGSHNSHWSQQRFNSLSRIKPSYQPLGEDQRNKQSSKRQQRTFKIEANDTVQSANLILTLKQDFFHQTFRNAYVKNVIAANDNKKTVMINEPYTPELSSISIDYQAYSNEVTVSSINADDFANDELKLFHIDCFGQRPEHSYQRAQLSFVSERRVPLFPEHQEQGALLIGLSNLAAGQSCQLLFQLVDGSADPNLPAATLQWSVLCDNYWQLLNQQQLVFDRSKGLLRSGLVKLLIPTNATTTNSLMPTGLIWLKVATNDDVAAINLLRGIYANAIEVVVQNSANRTDYDALLAGTIGQFKLGGQQVKTVQHPFDGYAGAAAESAADFATRVAERLKHKDRALTIDDIERLTLQAFANVHRVKAIPHARVVGDHGHFHSPGDITVVLVPRASNNAQDPYRPKADQLTIANAKALLSQRTSMQTTIHVVNPLYLQLQLRFKVRFTAGLEFNYYRDQLQNAIQHLLSPWLTNSSAAGDSPQPQFGGQIHKSTVMHFIEQQHYVEFITDVELRASLDGAEWSADQASISVTSPLQILTSSEQHVITEVGRD</sequence>
<organism evidence="2 3">
    <name type="scientific">Neiella marina</name>
    <dbReference type="NCBI Taxonomy" id="508461"/>
    <lineage>
        <taxon>Bacteria</taxon>
        <taxon>Pseudomonadati</taxon>
        <taxon>Pseudomonadota</taxon>
        <taxon>Gammaproteobacteria</taxon>
        <taxon>Alteromonadales</taxon>
        <taxon>Echinimonadaceae</taxon>
        <taxon>Neiella</taxon>
    </lineage>
</organism>
<dbReference type="RefSeq" id="WP_143824565.1">
    <property type="nucleotide sequence ID" value="NZ_BMDX01000015.1"/>
</dbReference>
<evidence type="ECO:0000256" key="1">
    <source>
        <dbReference type="SAM" id="MobiDB-lite"/>
    </source>
</evidence>
<keyword evidence="3" id="KW-1185">Reference proteome</keyword>
<protein>
    <recommendedName>
        <fullName evidence="4">Baseplate protein J-like domain-containing protein</fullName>
    </recommendedName>
</protein>
<accession>A0A8J2U7B1</accession>
<reference evidence="3" key="1">
    <citation type="journal article" date="2019" name="Int. J. Syst. Evol. Microbiol.">
        <title>The Global Catalogue of Microorganisms (GCM) 10K type strain sequencing project: providing services to taxonomists for standard genome sequencing and annotation.</title>
        <authorList>
            <consortium name="The Broad Institute Genomics Platform"/>
            <consortium name="The Broad Institute Genome Sequencing Center for Infectious Disease"/>
            <person name="Wu L."/>
            <person name="Ma J."/>
        </authorList>
    </citation>
    <scope>NUCLEOTIDE SEQUENCE [LARGE SCALE GENOMIC DNA]</scope>
    <source>
        <strain evidence="3">CGMCC 1.10130</strain>
    </source>
</reference>
<feature type="compositionally biased region" description="Polar residues" evidence="1">
    <location>
        <begin position="8"/>
        <end position="25"/>
    </location>
</feature>
<dbReference type="Proteomes" id="UP000619743">
    <property type="component" value="Unassembled WGS sequence"/>
</dbReference>
<proteinExistence type="predicted"/>
<dbReference type="AlphaFoldDB" id="A0A8J2U7B1"/>
<feature type="region of interest" description="Disordered" evidence="1">
    <location>
        <begin position="488"/>
        <end position="545"/>
    </location>
</feature>
<dbReference type="OrthoDB" id="9762853at2"/>
<gene>
    <name evidence="2" type="ORF">GCM10011369_27170</name>
</gene>
<name>A0A8J2U7B1_9GAMM</name>
<evidence type="ECO:0008006" key="4">
    <source>
        <dbReference type="Google" id="ProtNLM"/>
    </source>
</evidence>
<feature type="region of interest" description="Disordered" evidence="1">
    <location>
        <begin position="1"/>
        <end position="25"/>
    </location>
</feature>
<evidence type="ECO:0000313" key="3">
    <source>
        <dbReference type="Proteomes" id="UP000619743"/>
    </source>
</evidence>
<dbReference type="EMBL" id="BMDX01000015">
    <property type="protein sequence ID" value="GGA83730.1"/>
    <property type="molecule type" value="Genomic_DNA"/>
</dbReference>
<feature type="compositionally biased region" description="Polar residues" evidence="1">
    <location>
        <begin position="506"/>
        <end position="521"/>
    </location>
</feature>
<evidence type="ECO:0000313" key="2">
    <source>
        <dbReference type="EMBL" id="GGA83730.1"/>
    </source>
</evidence>
<comment type="caution">
    <text evidence="2">The sequence shown here is derived from an EMBL/GenBank/DDBJ whole genome shotgun (WGS) entry which is preliminary data.</text>
</comment>